<dbReference type="InterPro" id="IPR011576">
    <property type="entry name" value="Pyridox_Oxase_N"/>
</dbReference>
<keyword evidence="4" id="KW-1185">Reference proteome</keyword>
<dbReference type="PANTHER" id="PTHR35176">
    <property type="entry name" value="HEME OXYGENASE HI_0854-RELATED"/>
    <property type="match status" value="1"/>
</dbReference>
<dbReference type="Gene3D" id="2.30.110.10">
    <property type="entry name" value="Electron Transport, Fmn-binding Protein, Chain A"/>
    <property type="match status" value="1"/>
</dbReference>
<dbReference type="NCBIfam" id="TIGR03666">
    <property type="entry name" value="Rv2061_F420"/>
    <property type="match status" value="1"/>
</dbReference>
<proteinExistence type="predicted"/>
<dbReference type="AlphaFoldDB" id="A0A0N8PRS0"/>
<dbReference type="InterPro" id="IPR019965">
    <property type="entry name" value="PPOX_F420-dep_Rv2061_put"/>
</dbReference>
<name>A0A0N8PRS0_9CHLR</name>
<evidence type="ECO:0000313" key="3">
    <source>
        <dbReference type="EMBL" id="KPV50701.1"/>
    </source>
</evidence>
<gene>
    <name evidence="3" type="ORF">SE17_25375</name>
</gene>
<evidence type="ECO:0000256" key="1">
    <source>
        <dbReference type="ARBA" id="ARBA00023002"/>
    </source>
</evidence>
<accession>A0A0N8PRS0</accession>
<organism evidence="3 4">
    <name type="scientific">Kouleothrix aurantiaca</name>
    <dbReference type="NCBI Taxonomy" id="186479"/>
    <lineage>
        <taxon>Bacteria</taxon>
        <taxon>Bacillati</taxon>
        <taxon>Chloroflexota</taxon>
        <taxon>Chloroflexia</taxon>
        <taxon>Chloroflexales</taxon>
        <taxon>Roseiflexineae</taxon>
        <taxon>Roseiflexaceae</taxon>
        <taxon>Kouleothrix</taxon>
    </lineage>
</organism>
<evidence type="ECO:0000259" key="2">
    <source>
        <dbReference type="Pfam" id="PF01243"/>
    </source>
</evidence>
<comment type="caution">
    <text evidence="3">The sequence shown here is derived from an EMBL/GenBank/DDBJ whole genome shotgun (WGS) entry which is preliminary data.</text>
</comment>
<keyword evidence="1" id="KW-0560">Oxidoreductase</keyword>
<dbReference type="GO" id="GO:0070967">
    <property type="term" value="F:coenzyme F420 binding"/>
    <property type="evidence" value="ECO:0007669"/>
    <property type="project" value="TreeGrafter"/>
</dbReference>
<evidence type="ECO:0000313" key="4">
    <source>
        <dbReference type="Proteomes" id="UP000050509"/>
    </source>
</evidence>
<dbReference type="Proteomes" id="UP000050509">
    <property type="component" value="Unassembled WGS sequence"/>
</dbReference>
<dbReference type="SUPFAM" id="SSF50475">
    <property type="entry name" value="FMN-binding split barrel"/>
    <property type="match status" value="1"/>
</dbReference>
<dbReference type="Pfam" id="PF01243">
    <property type="entry name" value="PNPOx_N"/>
    <property type="match status" value="1"/>
</dbReference>
<protein>
    <recommendedName>
        <fullName evidence="2">Pyridoxamine 5'-phosphate oxidase N-terminal domain-containing protein</fullName>
    </recommendedName>
</protein>
<dbReference type="InterPro" id="IPR012349">
    <property type="entry name" value="Split_barrel_FMN-bd"/>
</dbReference>
<dbReference type="EMBL" id="LJCR01001252">
    <property type="protein sequence ID" value="KPV50701.1"/>
    <property type="molecule type" value="Genomic_DNA"/>
</dbReference>
<dbReference type="PANTHER" id="PTHR35176:SF11">
    <property type="entry name" value="PYRIDOXAMINE 5'-PHOSPHATE OXIDASE FAMILY PROTEIN"/>
    <property type="match status" value="1"/>
</dbReference>
<dbReference type="InterPro" id="IPR052019">
    <property type="entry name" value="F420H2_bilvrd_red/Heme_oxyg"/>
</dbReference>
<reference evidence="3 4" key="1">
    <citation type="submission" date="2015-09" db="EMBL/GenBank/DDBJ databases">
        <title>Draft genome sequence of Kouleothrix aurantiaca JCM 19913.</title>
        <authorList>
            <person name="Hemp J."/>
        </authorList>
    </citation>
    <scope>NUCLEOTIDE SEQUENCE [LARGE SCALE GENOMIC DNA]</scope>
    <source>
        <strain evidence="3 4">COM-B</strain>
    </source>
</reference>
<feature type="domain" description="Pyridoxamine 5'-phosphate oxidase N-terminal" evidence="2">
    <location>
        <begin position="8"/>
        <end position="99"/>
    </location>
</feature>
<sequence length="137" mass="15081">MNQLQPILNQRFISLETFRKDGTPVRTPVGFAEESGTLIVRTVETSGKVKRIRANPHVRIAPSTGRGEITGAWIDATASVLSAGESDRTRGAIVAKYGMVWRGIELMRVLRTRFGKQPAERWVAIRITPAVAIPATE</sequence>
<dbReference type="GO" id="GO:0016627">
    <property type="term" value="F:oxidoreductase activity, acting on the CH-CH group of donors"/>
    <property type="evidence" value="ECO:0007669"/>
    <property type="project" value="TreeGrafter"/>
</dbReference>
<dbReference type="GO" id="GO:0005829">
    <property type="term" value="C:cytosol"/>
    <property type="evidence" value="ECO:0007669"/>
    <property type="project" value="TreeGrafter"/>
</dbReference>